<evidence type="ECO:0000256" key="9">
    <source>
        <dbReference type="ARBA" id="ARBA00023065"/>
    </source>
</evidence>
<keyword evidence="5" id="KW-0633">Potassium transport</keyword>
<evidence type="ECO:0000313" key="17">
    <source>
        <dbReference type="EMBL" id="KAF3332210.1"/>
    </source>
</evidence>
<dbReference type="GO" id="GO:1902600">
    <property type="term" value="P:proton transmembrane transport"/>
    <property type="evidence" value="ECO:0007669"/>
    <property type="project" value="InterPro"/>
</dbReference>
<feature type="transmembrane region" description="Helical" evidence="13">
    <location>
        <begin position="43"/>
        <end position="59"/>
    </location>
</feature>
<evidence type="ECO:0000256" key="2">
    <source>
        <dbReference type="ARBA" id="ARBA00004119"/>
    </source>
</evidence>
<evidence type="ECO:0000256" key="13">
    <source>
        <dbReference type="SAM" id="Phobius"/>
    </source>
</evidence>
<dbReference type="InterPro" id="IPR050794">
    <property type="entry name" value="CPA2_transporter"/>
</dbReference>
<keyword evidence="9" id="KW-0406">Ion transport</keyword>
<dbReference type="GO" id="GO:0006885">
    <property type="term" value="P:regulation of pH"/>
    <property type="evidence" value="ECO:0007669"/>
    <property type="project" value="TreeGrafter"/>
</dbReference>
<evidence type="ECO:0000256" key="6">
    <source>
        <dbReference type="ARBA" id="ARBA00022692"/>
    </source>
</evidence>
<sequence length="810" mass="89737">MGQCELTPQSMTNAFDFLTLEIILLLVISNVLHFFLRRLGQPSIVSQFLAGIIVGKTVLLRGTKFSQRSGGIVDYFDNVVLTCRFIFMFLIGLEVDVIYLRQTIRRSCLIALANIVACIALALVTSSLLYHYLASDGAHMPLFILTIGLFLSNTASPVLVCIVTELKLVSSKIGKLAISSAVVNDLTAVVAYVLYSMEFVSSGDFVKGSPGRLIDLLVWGITITLAIFFIKWLVKILNARNRKKRYISSIEVWLVLIIVGAISFGMEFIGYNNTSVSFFLGLAFPRRGPTARTVLDKLMFPVHHIILPLYFSGVFVKYDLSNLSGKGAGRMIGIAFLVSFLSMIGKVVGTIVVTRFFFKMRLKEGAMLGILLNVKGYMDIVFISIGGHFQLWGINSGLVLMFTIIINTFIACPVARLIVSWERRAYRYNPQSLEHLGSDGHIRILTCVHRQHDIPAMLTLSNLCAGNSWSLISVYLLHLVELTQKYAVTLYNQRSSHSSNWDSDSNDIKQVSVAADAFSQDTGLFVRQLTAMSSYRTMHEDVYLSAEEVRACLVLLPFHKEQRYDRKMVCRRDEKRQLNLKVLQHAPCTVGILVDRPMSTGMSIGMSSTAANAHSTDRTSTASTDPETPVPVTPIGPVHQVAAIFFGGPDDREAASFLARIASHASVNATLIRFLPNLEDSQSKNWSSRCMSEFALISEQDMQFEIDEQFIAAYQQRYIAPGLVTYTAQHVSSGPETVTALSSMAGMYSLFIVGKGGPHLSTMMTGIRDWEECPELGPIGDLLASEDFMDSGSVLIMQQHKVSSNKSRGR</sequence>
<evidence type="ECO:0000256" key="3">
    <source>
        <dbReference type="ARBA" id="ARBA00004141"/>
    </source>
</evidence>
<protein>
    <submittedName>
        <fullName evidence="17">Cation/H(+) antiporter 15</fullName>
    </submittedName>
</protein>
<evidence type="ECO:0000259" key="15">
    <source>
        <dbReference type="Pfam" id="PF23256"/>
    </source>
</evidence>
<evidence type="ECO:0000256" key="5">
    <source>
        <dbReference type="ARBA" id="ARBA00022538"/>
    </source>
</evidence>
<keyword evidence="18" id="KW-1185">Reference proteome</keyword>
<feature type="transmembrane region" description="Helical" evidence="13">
    <location>
        <begin position="370"/>
        <end position="392"/>
    </location>
</feature>
<dbReference type="GO" id="GO:0009941">
    <property type="term" value="C:chloroplast envelope"/>
    <property type="evidence" value="ECO:0007669"/>
    <property type="project" value="UniProtKB-SubCell"/>
</dbReference>
<dbReference type="Gene3D" id="1.20.1530.20">
    <property type="match status" value="1"/>
</dbReference>
<feature type="transmembrane region" description="Helical" evidence="13">
    <location>
        <begin position="216"/>
        <end position="234"/>
    </location>
</feature>
<evidence type="ECO:0000256" key="4">
    <source>
        <dbReference type="ARBA" id="ARBA00022448"/>
    </source>
</evidence>
<dbReference type="InterPro" id="IPR006153">
    <property type="entry name" value="Cation/H_exchanger_TM"/>
</dbReference>
<dbReference type="PANTHER" id="PTHR32468">
    <property type="entry name" value="CATION/H + ANTIPORTER"/>
    <property type="match status" value="1"/>
</dbReference>
<dbReference type="InterPro" id="IPR057291">
    <property type="entry name" value="CHX17_2nd"/>
</dbReference>
<feature type="transmembrane region" description="Helical" evidence="13">
    <location>
        <begin position="17"/>
        <end position="36"/>
    </location>
</feature>
<feature type="transmembrane region" description="Helical" evidence="13">
    <location>
        <begin position="107"/>
        <end position="130"/>
    </location>
</feature>
<dbReference type="AlphaFoldDB" id="A0A833QRZ6"/>
<keyword evidence="4" id="KW-0813">Transport</keyword>
<feature type="transmembrane region" description="Helical" evidence="13">
    <location>
        <begin position="176"/>
        <end position="196"/>
    </location>
</feature>
<evidence type="ECO:0000256" key="1">
    <source>
        <dbReference type="ARBA" id="ARBA00003198"/>
    </source>
</evidence>
<feature type="domain" description="Cation/H(+) antiporter C-terminal" evidence="16">
    <location>
        <begin position="641"/>
        <end position="800"/>
    </location>
</feature>
<proteinExistence type="inferred from homology"/>
<feature type="domain" description="Cation/H+ exchanger transmembrane" evidence="14">
    <location>
        <begin position="27"/>
        <end position="415"/>
    </location>
</feature>
<comment type="function">
    <text evidence="1">May function as sodium-coupled metabolite transporter across the chloroplast envelope.</text>
</comment>
<name>A0A833QRZ6_9POAL</name>
<feature type="transmembrane region" description="Helical" evidence="13">
    <location>
        <begin position="142"/>
        <end position="164"/>
    </location>
</feature>
<dbReference type="EMBL" id="SWLB01000011">
    <property type="protein sequence ID" value="KAF3332210.1"/>
    <property type="molecule type" value="Genomic_DNA"/>
</dbReference>
<feature type="transmembrane region" description="Helical" evidence="13">
    <location>
        <begin position="330"/>
        <end position="358"/>
    </location>
</feature>
<reference evidence="17" key="1">
    <citation type="submission" date="2020-01" db="EMBL/GenBank/DDBJ databases">
        <title>Genome sequence of Kobresia littledalei, the first chromosome-level genome in the family Cyperaceae.</title>
        <authorList>
            <person name="Qu G."/>
        </authorList>
    </citation>
    <scope>NUCLEOTIDE SEQUENCE</scope>
    <source>
        <strain evidence="17">C.B.Clarke</strain>
        <tissue evidence="17">Leaf</tissue>
    </source>
</reference>
<feature type="compositionally biased region" description="Polar residues" evidence="12">
    <location>
        <begin position="610"/>
        <end position="626"/>
    </location>
</feature>
<evidence type="ECO:0000259" key="14">
    <source>
        <dbReference type="Pfam" id="PF00999"/>
    </source>
</evidence>
<comment type="subcellular location">
    <subcellularLocation>
        <location evidence="3">Membrane</location>
        <topology evidence="3">Multi-pass membrane protein</topology>
    </subcellularLocation>
    <subcellularLocation>
        <location evidence="2">Plastid</location>
        <location evidence="2">Chloroplast envelope</location>
    </subcellularLocation>
</comment>
<feature type="transmembrane region" description="Helical" evidence="13">
    <location>
        <begin position="246"/>
        <end position="262"/>
    </location>
</feature>
<evidence type="ECO:0000313" key="18">
    <source>
        <dbReference type="Proteomes" id="UP000623129"/>
    </source>
</evidence>
<dbReference type="Pfam" id="PF23259">
    <property type="entry name" value="CHX17_C"/>
    <property type="match status" value="1"/>
</dbReference>
<organism evidence="17 18">
    <name type="scientific">Carex littledalei</name>
    <dbReference type="NCBI Taxonomy" id="544730"/>
    <lineage>
        <taxon>Eukaryota</taxon>
        <taxon>Viridiplantae</taxon>
        <taxon>Streptophyta</taxon>
        <taxon>Embryophyta</taxon>
        <taxon>Tracheophyta</taxon>
        <taxon>Spermatophyta</taxon>
        <taxon>Magnoliopsida</taxon>
        <taxon>Liliopsida</taxon>
        <taxon>Poales</taxon>
        <taxon>Cyperaceae</taxon>
        <taxon>Cyperoideae</taxon>
        <taxon>Cariceae</taxon>
        <taxon>Carex</taxon>
        <taxon>Carex subgen. Euthyceras</taxon>
    </lineage>
</organism>
<dbReference type="PANTHER" id="PTHR32468:SF18">
    <property type="entry name" value="CATION_H(+) ANTIPORTER 1"/>
    <property type="match status" value="1"/>
</dbReference>
<dbReference type="GO" id="GO:0015297">
    <property type="term" value="F:antiporter activity"/>
    <property type="evidence" value="ECO:0007669"/>
    <property type="project" value="InterPro"/>
</dbReference>
<dbReference type="GO" id="GO:0006813">
    <property type="term" value="P:potassium ion transport"/>
    <property type="evidence" value="ECO:0007669"/>
    <property type="project" value="UniProtKB-KW"/>
</dbReference>
<evidence type="ECO:0000256" key="12">
    <source>
        <dbReference type="SAM" id="MobiDB-lite"/>
    </source>
</evidence>
<dbReference type="GO" id="GO:0012505">
    <property type="term" value="C:endomembrane system"/>
    <property type="evidence" value="ECO:0007669"/>
    <property type="project" value="TreeGrafter"/>
</dbReference>
<dbReference type="OrthoDB" id="671744at2759"/>
<feature type="transmembrane region" description="Helical" evidence="13">
    <location>
        <begin position="79"/>
        <end position="100"/>
    </location>
</feature>
<feature type="domain" description="Cation/H(+) antiporter central" evidence="15">
    <location>
        <begin position="473"/>
        <end position="599"/>
    </location>
</feature>
<comment type="caution">
    <text evidence="17">The sequence shown here is derived from an EMBL/GenBank/DDBJ whole genome shotgun (WGS) entry which is preliminary data.</text>
</comment>
<comment type="similarity">
    <text evidence="11">Belongs to the monovalent cation:proton antiporter 2 (CPA2) transporter (TC 2.A.37) family. CHX (TC 2.A.37.4) subfamily.</text>
</comment>
<dbReference type="InterPro" id="IPR057290">
    <property type="entry name" value="CHX17_C"/>
</dbReference>
<evidence type="ECO:0000256" key="10">
    <source>
        <dbReference type="ARBA" id="ARBA00023136"/>
    </source>
</evidence>
<gene>
    <name evidence="17" type="ORF">FCM35_KLT01787</name>
</gene>
<keyword evidence="8 13" id="KW-1133">Transmembrane helix</keyword>
<dbReference type="Pfam" id="PF00999">
    <property type="entry name" value="Na_H_Exchanger"/>
    <property type="match status" value="1"/>
</dbReference>
<feature type="transmembrane region" description="Helical" evidence="13">
    <location>
        <begin position="398"/>
        <end position="419"/>
    </location>
</feature>
<dbReference type="Pfam" id="PF23256">
    <property type="entry name" value="CHX17_2nd"/>
    <property type="match status" value="1"/>
</dbReference>
<evidence type="ECO:0000259" key="16">
    <source>
        <dbReference type="Pfam" id="PF23259"/>
    </source>
</evidence>
<keyword evidence="7" id="KW-0630">Potassium</keyword>
<accession>A0A833QRZ6</accession>
<evidence type="ECO:0000256" key="8">
    <source>
        <dbReference type="ARBA" id="ARBA00022989"/>
    </source>
</evidence>
<feature type="region of interest" description="Disordered" evidence="12">
    <location>
        <begin position="606"/>
        <end position="628"/>
    </location>
</feature>
<keyword evidence="6 13" id="KW-0812">Transmembrane</keyword>
<evidence type="ECO:0000256" key="7">
    <source>
        <dbReference type="ARBA" id="ARBA00022958"/>
    </source>
</evidence>
<dbReference type="Proteomes" id="UP000623129">
    <property type="component" value="Unassembled WGS sequence"/>
</dbReference>
<evidence type="ECO:0000256" key="11">
    <source>
        <dbReference type="ARBA" id="ARBA00038341"/>
    </source>
</evidence>
<keyword evidence="10 13" id="KW-0472">Membrane</keyword>
<dbReference type="GO" id="GO:0016020">
    <property type="term" value="C:membrane"/>
    <property type="evidence" value="ECO:0007669"/>
    <property type="project" value="UniProtKB-SubCell"/>
</dbReference>
<dbReference type="InterPro" id="IPR038770">
    <property type="entry name" value="Na+/solute_symporter_sf"/>
</dbReference>